<dbReference type="SUPFAM" id="SSF54695">
    <property type="entry name" value="POZ domain"/>
    <property type="match status" value="1"/>
</dbReference>
<dbReference type="InterPro" id="IPR011705">
    <property type="entry name" value="BACK"/>
</dbReference>
<sequence>MCEAVVIHRRIYPDALRLSVVSDESCFEVCCQASSRRLWREIKLGDLISALGKWRHANTDSAARCGDVFAAVAVEVREMRHWGVQRCIAAQKRLFTRGERAPPAAPVQAPKAALCSAYGAHEAHGGGDLAALSKRCEAVADLVLEVAGGKDVLNRGSGVVDVAGGTGLLSLALAMRGVRCTVVDPRSSCGCLPSRARKLARKTGAKELVSARRAWFGGKLVGADDAFKGAQDEVPSVTEDCELVRESSALCALHPDEATELVVDTALRLRKPFVVVPCCVFARLFPHRRLDGGQVSSVPDFLSFLQAKHPCIRKVQLPFDGANWALFSAAECGERRDDGAEVDRAHSAILQLQSPVLRTMLRSEMEESKSNRVKLQPDFVEALPQVLRFWYGLPISVESFESAVKLRKLAEYYDTEQLKSLTIELLLNARPSASRMALVLESLSFEEHLTGRAWAYLEAHPRELFASSAWLRLSATTVADFLRRDAVLCREPALLRALARWARAREEGTTPRRVAVPEDLLRLVRFENMSPAELKSAAKPCLTPEQYVELLEEVSGATERREKRRAVRDRPWRPFRCSCCGLDVFVLAESGLPGDGKGVVTADGGAVPECRRYHPGFKWNVLTCPDHNGKCPTCRRCSALRWSCCQMAESSIGCRGRQHEWHEAGSKSGWWEEPPQKRARGK</sequence>
<organism evidence="2 3">
    <name type="scientific">Effrenium voratum</name>
    <dbReference type="NCBI Taxonomy" id="2562239"/>
    <lineage>
        <taxon>Eukaryota</taxon>
        <taxon>Sar</taxon>
        <taxon>Alveolata</taxon>
        <taxon>Dinophyceae</taxon>
        <taxon>Suessiales</taxon>
        <taxon>Symbiodiniaceae</taxon>
        <taxon>Effrenium</taxon>
    </lineage>
</organism>
<dbReference type="EMBL" id="CAUJNA010003771">
    <property type="protein sequence ID" value="CAJ1409486.1"/>
    <property type="molecule type" value="Genomic_DNA"/>
</dbReference>
<evidence type="ECO:0000313" key="2">
    <source>
        <dbReference type="EMBL" id="CAJ1409486.1"/>
    </source>
</evidence>
<evidence type="ECO:0000259" key="1">
    <source>
        <dbReference type="PROSITE" id="PS50097"/>
    </source>
</evidence>
<dbReference type="InterPro" id="IPR029063">
    <property type="entry name" value="SAM-dependent_MTases_sf"/>
</dbReference>
<gene>
    <name evidence="2" type="ORF">EVOR1521_LOCUS30572</name>
</gene>
<dbReference type="InterPro" id="IPR011333">
    <property type="entry name" value="SKP1/BTB/POZ_sf"/>
</dbReference>
<dbReference type="SMART" id="SM00875">
    <property type="entry name" value="BACK"/>
    <property type="match status" value="1"/>
</dbReference>
<dbReference type="Gene3D" id="3.30.710.10">
    <property type="entry name" value="Potassium Channel Kv1.1, Chain A"/>
    <property type="match status" value="1"/>
</dbReference>
<dbReference type="SUPFAM" id="SSF53335">
    <property type="entry name" value="S-adenosyl-L-methionine-dependent methyltransferases"/>
    <property type="match status" value="1"/>
</dbReference>
<dbReference type="Pfam" id="PF07707">
    <property type="entry name" value="BACK"/>
    <property type="match status" value="1"/>
</dbReference>
<protein>
    <recommendedName>
        <fullName evidence="1">BTB domain-containing protein</fullName>
    </recommendedName>
</protein>
<dbReference type="InterPro" id="IPR000210">
    <property type="entry name" value="BTB/POZ_dom"/>
</dbReference>
<name>A0AA36JQT5_9DINO</name>
<feature type="domain" description="BTB" evidence="1">
    <location>
        <begin position="344"/>
        <end position="399"/>
    </location>
</feature>
<dbReference type="CDD" id="cd18186">
    <property type="entry name" value="BTB_POZ_ZBTB_KLHL-like"/>
    <property type="match status" value="1"/>
</dbReference>
<dbReference type="Pfam" id="PF00651">
    <property type="entry name" value="BTB"/>
    <property type="match status" value="1"/>
</dbReference>
<reference evidence="2" key="1">
    <citation type="submission" date="2023-08" db="EMBL/GenBank/DDBJ databases">
        <authorList>
            <person name="Chen Y."/>
            <person name="Shah S."/>
            <person name="Dougan E. K."/>
            <person name="Thang M."/>
            <person name="Chan C."/>
        </authorList>
    </citation>
    <scope>NUCLEOTIDE SEQUENCE</scope>
</reference>
<comment type="caution">
    <text evidence="2">The sequence shown here is derived from an EMBL/GenBank/DDBJ whole genome shotgun (WGS) entry which is preliminary data.</text>
</comment>
<dbReference type="PANTHER" id="PTHR36971:SF3">
    <property type="entry name" value="C3H1-TYPE DOMAIN-CONTAINING PROTEIN"/>
    <property type="match status" value="1"/>
</dbReference>
<dbReference type="Proteomes" id="UP001178507">
    <property type="component" value="Unassembled WGS sequence"/>
</dbReference>
<accession>A0AA36JQT5</accession>
<evidence type="ECO:0000313" key="3">
    <source>
        <dbReference type="Proteomes" id="UP001178507"/>
    </source>
</evidence>
<dbReference type="PROSITE" id="PS50097">
    <property type="entry name" value="BTB"/>
    <property type="match status" value="1"/>
</dbReference>
<keyword evidence="3" id="KW-1185">Reference proteome</keyword>
<proteinExistence type="predicted"/>
<dbReference type="Gene3D" id="3.40.50.150">
    <property type="entry name" value="Vaccinia Virus protein VP39"/>
    <property type="match status" value="1"/>
</dbReference>
<dbReference type="PANTHER" id="PTHR36971">
    <property type="entry name" value="UNNAMED PRODUCT"/>
    <property type="match status" value="1"/>
</dbReference>
<dbReference type="AlphaFoldDB" id="A0AA36JQT5"/>
<dbReference type="Gene3D" id="1.25.40.420">
    <property type="match status" value="1"/>
</dbReference>